<evidence type="ECO:0008006" key="4">
    <source>
        <dbReference type="Google" id="ProtNLM"/>
    </source>
</evidence>
<dbReference type="PROSITE" id="PS51257">
    <property type="entry name" value="PROKAR_LIPOPROTEIN"/>
    <property type="match status" value="1"/>
</dbReference>
<comment type="caution">
    <text evidence="2">The sequence shown here is derived from an EMBL/GenBank/DDBJ whole genome shotgun (WGS) entry which is preliminary data.</text>
</comment>
<reference evidence="2 3" key="1">
    <citation type="submission" date="2024-05" db="EMBL/GenBank/DDBJ databases">
        <title>Sphingomonas sp. HF-S3 16S ribosomal RNA gene Genome sequencing and assembly.</title>
        <authorList>
            <person name="Lee H."/>
        </authorList>
    </citation>
    <scope>NUCLEOTIDE SEQUENCE [LARGE SCALE GENOMIC DNA]</scope>
    <source>
        <strain evidence="2 3">HF-S3</strain>
    </source>
</reference>
<sequence length="80" mass="7742">MRAILSKVAAVSMIAGAGLVVAACGGTTPATVNNTVDPAPIENIGAADDMTGGIDAANATENGSVITTTNSMDMGTSNAM</sequence>
<feature type="chain" id="PRO_5045806644" description="Circumsporozoite protein" evidence="1">
    <location>
        <begin position="23"/>
        <end position="80"/>
    </location>
</feature>
<name>A0ABV0BDJ7_9SPHN</name>
<evidence type="ECO:0000313" key="2">
    <source>
        <dbReference type="EMBL" id="MEN3749302.1"/>
    </source>
</evidence>
<feature type="signal peptide" evidence="1">
    <location>
        <begin position="1"/>
        <end position="22"/>
    </location>
</feature>
<dbReference type="EMBL" id="JBDIZK010000013">
    <property type="protein sequence ID" value="MEN3749302.1"/>
    <property type="molecule type" value="Genomic_DNA"/>
</dbReference>
<organism evidence="2 3">
    <name type="scientific">Sphingomonas rustica</name>
    <dbReference type="NCBI Taxonomy" id="3103142"/>
    <lineage>
        <taxon>Bacteria</taxon>
        <taxon>Pseudomonadati</taxon>
        <taxon>Pseudomonadota</taxon>
        <taxon>Alphaproteobacteria</taxon>
        <taxon>Sphingomonadales</taxon>
        <taxon>Sphingomonadaceae</taxon>
        <taxon>Sphingomonas</taxon>
    </lineage>
</organism>
<proteinExistence type="predicted"/>
<evidence type="ECO:0000313" key="3">
    <source>
        <dbReference type="Proteomes" id="UP001427805"/>
    </source>
</evidence>
<gene>
    <name evidence="2" type="ORF">TPR58_19165</name>
</gene>
<protein>
    <recommendedName>
        <fullName evidence="4">Circumsporozoite protein</fullName>
    </recommendedName>
</protein>
<accession>A0ABV0BDJ7</accession>
<keyword evidence="1" id="KW-0732">Signal</keyword>
<evidence type="ECO:0000256" key="1">
    <source>
        <dbReference type="SAM" id="SignalP"/>
    </source>
</evidence>
<dbReference type="Proteomes" id="UP001427805">
    <property type="component" value="Unassembled WGS sequence"/>
</dbReference>
<keyword evidence="3" id="KW-1185">Reference proteome</keyword>
<dbReference type="RefSeq" id="WP_346248346.1">
    <property type="nucleotide sequence ID" value="NZ_JBDIZK010000013.1"/>
</dbReference>